<dbReference type="AlphaFoldDB" id="V4HTT1"/>
<dbReference type="EMBL" id="AUSV01000017">
    <property type="protein sequence ID" value="ESP94245.1"/>
    <property type="molecule type" value="Genomic_DNA"/>
</dbReference>
<dbReference type="GeneID" id="29922054"/>
<evidence type="ECO:0000313" key="1">
    <source>
        <dbReference type="EMBL" id="ESP94245.1"/>
    </source>
</evidence>
<proteinExistence type="predicted"/>
<dbReference type="RefSeq" id="WP_023398295.1">
    <property type="nucleotide sequence ID" value="NZ_AUSV01000017.1"/>
</dbReference>
<sequence>MVKKLEFKWLLVVIISLNVNANMETNIDFYLPSFAKNYIPVMMTNSDEYSIAMLSNFELAKFVNTMFIKSKNTLGKGGFDAEYEVYIIKNLRSGYLHIDAERVIEFFGLVRHKKT</sequence>
<gene>
    <name evidence="1" type="ORF">PL2TA16_02090</name>
</gene>
<dbReference type="Proteomes" id="UP000017820">
    <property type="component" value="Unassembled WGS sequence"/>
</dbReference>
<comment type="caution">
    <text evidence="1">The sequence shown here is derived from an EMBL/GenBank/DDBJ whole genome shotgun (WGS) entry which is preliminary data.</text>
</comment>
<protein>
    <submittedName>
        <fullName evidence="1">Uncharacterized protein</fullName>
    </submittedName>
</protein>
<dbReference type="PATRIC" id="fig|1353533.3.peg.1353"/>
<organism evidence="1 2">
    <name type="scientific">Pseudoalteromonas luteoviolacea (strain 2ta16)</name>
    <dbReference type="NCBI Taxonomy" id="1353533"/>
    <lineage>
        <taxon>Bacteria</taxon>
        <taxon>Pseudomonadati</taxon>
        <taxon>Pseudomonadota</taxon>
        <taxon>Gammaproteobacteria</taxon>
        <taxon>Alteromonadales</taxon>
        <taxon>Pseudoalteromonadaceae</taxon>
        <taxon>Pseudoalteromonas</taxon>
    </lineage>
</organism>
<reference evidence="1 2" key="1">
    <citation type="submission" date="2013-07" db="EMBL/GenBank/DDBJ databases">
        <title>Draft genome sequence of Pseudoalteromonas luteoviolacea 2ta16.</title>
        <authorList>
            <person name="Allen E.E."/>
            <person name="Azam F."/>
            <person name="Podell S."/>
        </authorList>
    </citation>
    <scope>NUCLEOTIDE SEQUENCE [LARGE SCALE GENOMIC DNA]</scope>
    <source>
        <strain evidence="1 2">2ta16</strain>
    </source>
</reference>
<name>V4HTT1_PSEL2</name>
<accession>V4HTT1</accession>
<evidence type="ECO:0000313" key="2">
    <source>
        <dbReference type="Proteomes" id="UP000017820"/>
    </source>
</evidence>